<feature type="region of interest" description="Sigma-70 factor domain-1" evidence="6">
    <location>
        <begin position="37"/>
        <end position="70"/>
    </location>
</feature>
<feature type="domain" description="RNA polymerase sigma-70" evidence="8">
    <location>
        <begin position="99"/>
        <end position="112"/>
    </location>
</feature>
<dbReference type="CDD" id="cd06171">
    <property type="entry name" value="Sigma70_r4"/>
    <property type="match status" value="1"/>
</dbReference>
<comment type="subcellular location">
    <subcellularLocation>
        <location evidence="6">Cytoplasm</location>
    </subcellularLocation>
</comment>
<comment type="subunit">
    <text evidence="6">Interacts with the RNA polymerase core enzyme.</text>
</comment>
<dbReference type="PANTHER" id="PTHR30603">
    <property type="entry name" value="RNA POLYMERASE SIGMA FACTOR RPO"/>
    <property type="match status" value="1"/>
</dbReference>
<dbReference type="NCBIfam" id="NF004207">
    <property type="entry name" value="PRK05657.1"/>
    <property type="match status" value="1"/>
</dbReference>
<feature type="region of interest" description="Sigma-70 factor domain-2" evidence="6">
    <location>
        <begin position="75"/>
        <end position="145"/>
    </location>
</feature>
<gene>
    <name evidence="6 10" type="primary">rpoS</name>
    <name evidence="10" type="ORF">HFQ13_07025</name>
</gene>
<feature type="compositionally biased region" description="Basic and acidic residues" evidence="7">
    <location>
        <begin position="1"/>
        <end position="12"/>
    </location>
</feature>
<dbReference type="NCBIfam" id="TIGR02394">
    <property type="entry name" value="rpoS_proteo"/>
    <property type="match status" value="1"/>
</dbReference>
<organism evidence="10 11">
    <name type="scientific">Igneacidithiobacillus copahuensis</name>
    <dbReference type="NCBI Taxonomy" id="2724909"/>
    <lineage>
        <taxon>Bacteria</taxon>
        <taxon>Pseudomonadati</taxon>
        <taxon>Pseudomonadota</taxon>
        <taxon>Acidithiobacillia</taxon>
        <taxon>Acidithiobacillales</taxon>
        <taxon>Acidithiobacillaceae</taxon>
        <taxon>Igneacidithiobacillus</taxon>
    </lineage>
</organism>
<accession>A0AAE3CJZ6</accession>
<dbReference type="Gene3D" id="1.10.601.10">
    <property type="entry name" value="RNA Polymerase Primary Sigma Factor"/>
    <property type="match status" value="1"/>
</dbReference>
<feature type="domain" description="RNA polymerase sigma-70" evidence="9">
    <location>
        <begin position="268"/>
        <end position="294"/>
    </location>
</feature>
<dbReference type="SUPFAM" id="SSF88659">
    <property type="entry name" value="Sigma3 and sigma4 domains of RNA polymerase sigma factors"/>
    <property type="match status" value="2"/>
</dbReference>
<comment type="similarity">
    <text evidence="6">Belongs to the sigma-70 factor family. RpoS subfamily.</text>
</comment>
<dbReference type="AlphaFoldDB" id="A0AAE3CJZ6"/>
<dbReference type="InterPro" id="IPR007624">
    <property type="entry name" value="RNA_pol_sigma70_r3"/>
</dbReference>
<evidence type="ECO:0000256" key="6">
    <source>
        <dbReference type="HAMAP-Rule" id="MF_00959"/>
    </source>
</evidence>
<evidence type="ECO:0000313" key="11">
    <source>
        <dbReference type="Proteomes" id="UP001197378"/>
    </source>
</evidence>
<dbReference type="InterPro" id="IPR007627">
    <property type="entry name" value="RNA_pol_sigma70_r2"/>
</dbReference>
<dbReference type="Pfam" id="PF04539">
    <property type="entry name" value="Sigma70_r3"/>
    <property type="match status" value="1"/>
</dbReference>
<comment type="function">
    <text evidence="6">Sigma factors are initiation factors that promote the attachment of RNA polymerase to specific initiation sites and are then released. This sigma factor is the master transcriptional regulator of the stationary phase and the general stress response.</text>
</comment>
<dbReference type="Pfam" id="PF04542">
    <property type="entry name" value="Sigma70_r2"/>
    <property type="match status" value="1"/>
</dbReference>
<dbReference type="Gene3D" id="1.10.10.10">
    <property type="entry name" value="Winged helix-like DNA-binding domain superfamily/Winged helix DNA-binding domain"/>
    <property type="match status" value="2"/>
</dbReference>
<dbReference type="PROSITE" id="PS00715">
    <property type="entry name" value="SIGMA70_1"/>
    <property type="match status" value="1"/>
</dbReference>
<keyword evidence="2 6" id="KW-0805">Transcription regulation</keyword>
<dbReference type="InterPro" id="IPR050239">
    <property type="entry name" value="Sigma-70_RNA_pol_init_factors"/>
</dbReference>
<feature type="DNA-binding region" description="H-T-H motif" evidence="6">
    <location>
        <begin position="269"/>
        <end position="288"/>
    </location>
</feature>
<dbReference type="InterPro" id="IPR007630">
    <property type="entry name" value="RNA_pol_sigma70_r4"/>
</dbReference>
<evidence type="ECO:0000256" key="4">
    <source>
        <dbReference type="ARBA" id="ARBA00023125"/>
    </source>
</evidence>
<dbReference type="PANTHER" id="PTHR30603:SF67">
    <property type="entry name" value="RNA POLYMERASE SIGMA FACTOR RPOS"/>
    <property type="match status" value="1"/>
</dbReference>
<sequence>MSSEALELRSELELEEENSQDNDAAASPFAEHGPDWDATQCYLEEIGHNPLLTAEEEITLGRLVQQGDSAARQRMIECNLRLVVRLARRYINRGLPLLDLIEEGNLGLIHAVEKFDPEKGFRFSTYATWWIRQNIERALMNQTRTIRLPIHVMKEISSILRAARCLEQKLQRDPTPDEVAAALDRPVEQIRQCLDLDGRVTSLDSGGGREEDLGLAEIVHDPEVAGPEERLAELNLNQRMYDWISALEEKQRLVLFWRFGLDGNDGATLEDVGGRLGLTRERVRQIQVESLLLLRRRIEAEQLDPFTLFS</sequence>
<keyword evidence="11" id="KW-1185">Reference proteome</keyword>
<dbReference type="PROSITE" id="PS00716">
    <property type="entry name" value="SIGMA70_2"/>
    <property type="match status" value="1"/>
</dbReference>
<comment type="caution">
    <text evidence="10">The sequence shown here is derived from an EMBL/GenBank/DDBJ whole genome shotgun (WGS) entry which is preliminary data.</text>
</comment>
<dbReference type="InterPro" id="IPR012761">
    <property type="entry name" value="RNA_pol_sigma_RpoS"/>
</dbReference>
<dbReference type="PRINTS" id="PR00046">
    <property type="entry name" value="SIGMA70FCT"/>
</dbReference>
<evidence type="ECO:0000313" key="10">
    <source>
        <dbReference type="EMBL" id="MBU2787955.1"/>
    </source>
</evidence>
<dbReference type="RefSeq" id="WP_215872604.1">
    <property type="nucleotide sequence ID" value="NZ_JAAXYO010000090.1"/>
</dbReference>
<feature type="region of interest" description="Disordered" evidence="7">
    <location>
        <begin position="1"/>
        <end position="30"/>
    </location>
</feature>
<dbReference type="InterPro" id="IPR036388">
    <property type="entry name" value="WH-like_DNA-bd_sf"/>
</dbReference>
<evidence type="ECO:0000256" key="3">
    <source>
        <dbReference type="ARBA" id="ARBA00023082"/>
    </source>
</evidence>
<keyword evidence="5 6" id="KW-0804">Transcription</keyword>
<evidence type="ECO:0000259" key="8">
    <source>
        <dbReference type="PROSITE" id="PS00715"/>
    </source>
</evidence>
<feature type="short sequence motif" description="Interaction with polymerase core subunit RpoC" evidence="6">
    <location>
        <begin position="99"/>
        <end position="102"/>
    </location>
</feature>
<dbReference type="InterPro" id="IPR000943">
    <property type="entry name" value="RNA_pol_sigma70"/>
</dbReference>
<dbReference type="Pfam" id="PF00140">
    <property type="entry name" value="Sigma70_r1_2"/>
    <property type="match status" value="1"/>
</dbReference>
<dbReference type="EMBL" id="JAAXYO010000090">
    <property type="protein sequence ID" value="MBU2787955.1"/>
    <property type="molecule type" value="Genomic_DNA"/>
</dbReference>
<protein>
    <recommendedName>
        <fullName evidence="6">RNA polymerase sigma factor RpoS</fullName>
    </recommendedName>
    <alternativeName>
        <fullName evidence="6">Sigma S</fullName>
    </alternativeName>
    <alternativeName>
        <fullName evidence="6">Sigma-38</fullName>
    </alternativeName>
</protein>
<evidence type="ECO:0000256" key="5">
    <source>
        <dbReference type="ARBA" id="ARBA00023163"/>
    </source>
</evidence>
<evidence type="ECO:0000256" key="2">
    <source>
        <dbReference type="ARBA" id="ARBA00023015"/>
    </source>
</evidence>
<dbReference type="InterPro" id="IPR013324">
    <property type="entry name" value="RNA_pol_sigma_r3/r4-like"/>
</dbReference>
<feature type="region of interest" description="Sigma-70 factor domain-3" evidence="6">
    <location>
        <begin position="155"/>
        <end position="230"/>
    </location>
</feature>
<dbReference type="GO" id="GO:0006352">
    <property type="term" value="P:DNA-templated transcription initiation"/>
    <property type="evidence" value="ECO:0007669"/>
    <property type="project" value="UniProtKB-UniRule"/>
</dbReference>
<evidence type="ECO:0000256" key="1">
    <source>
        <dbReference type="ARBA" id="ARBA00022490"/>
    </source>
</evidence>
<dbReference type="SUPFAM" id="SSF88946">
    <property type="entry name" value="Sigma2 domain of RNA polymerase sigma factors"/>
    <property type="match status" value="1"/>
</dbReference>
<reference evidence="10" key="1">
    <citation type="journal article" date="2021" name="ISME J.">
        <title>Genomic evolution of the class Acidithiobacillia: deep-branching Proteobacteria living in extreme acidic conditions.</title>
        <authorList>
            <person name="Moya-Beltran A."/>
            <person name="Beard S."/>
            <person name="Rojas-Villalobos C."/>
            <person name="Issotta F."/>
            <person name="Gallardo Y."/>
            <person name="Ulloa R."/>
            <person name="Giaveno A."/>
            <person name="Degli Esposti M."/>
            <person name="Johnson D.B."/>
            <person name="Quatrini R."/>
        </authorList>
    </citation>
    <scope>NUCLEOTIDE SEQUENCE</scope>
    <source>
        <strain evidence="10">VAN18-1</strain>
    </source>
</reference>
<dbReference type="FunFam" id="1.10.601.10:FF:000001">
    <property type="entry name" value="RNA polymerase sigma factor SigA"/>
    <property type="match status" value="1"/>
</dbReference>
<feature type="region of interest" description="Sigma-70 factor domain-4" evidence="6">
    <location>
        <begin position="243"/>
        <end position="296"/>
    </location>
</feature>
<keyword evidence="1 6" id="KW-0963">Cytoplasm</keyword>
<dbReference type="Proteomes" id="UP001197378">
    <property type="component" value="Unassembled WGS sequence"/>
</dbReference>
<dbReference type="InterPro" id="IPR013325">
    <property type="entry name" value="RNA_pol_sigma_r2"/>
</dbReference>
<dbReference type="InterPro" id="IPR009042">
    <property type="entry name" value="RNA_pol_sigma70_r1_2"/>
</dbReference>
<dbReference type="InterPro" id="IPR014284">
    <property type="entry name" value="RNA_pol_sigma-70_dom"/>
</dbReference>
<keyword evidence="3 6" id="KW-0731">Sigma factor</keyword>
<dbReference type="GO" id="GO:0016987">
    <property type="term" value="F:sigma factor activity"/>
    <property type="evidence" value="ECO:0007669"/>
    <property type="project" value="UniProtKB-UniRule"/>
</dbReference>
<dbReference type="GO" id="GO:0005737">
    <property type="term" value="C:cytoplasm"/>
    <property type="evidence" value="ECO:0007669"/>
    <property type="project" value="UniProtKB-SubCell"/>
</dbReference>
<dbReference type="Pfam" id="PF04545">
    <property type="entry name" value="Sigma70_r4"/>
    <property type="match status" value="1"/>
</dbReference>
<keyword evidence="4 6" id="KW-0238">DNA-binding</keyword>
<evidence type="ECO:0000259" key="9">
    <source>
        <dbReference type="PROSITE" id="PS00716"/>
    </source>
</evidence>
<dbReference type="GO" id="GO:0003677">
    <property type="term" value="F:DNA binding"/>
    <property type="evidence" value="ECO:0007669"/>
    <property type="project" value="UniProtKB-UniRule"/>
</dbReference>
<name>A0AAE3CJZ6_9PROT</name>
<dbReference type="NCBIfam" id="TIGR02937">
    <property type="entry name" value="sigma70-ECF"/>
    <property type="match status" value="1"/>
</dbReference>
<proteinExistence type="inferred from homology"/>
<evidence type="ECO:0000256" key="7">
    <source>
        <dbReference type="SAM" id="MobiDB-lite"/>
    </source>
</evidence>
<dbReference type="HAMAP" id="MF_00959">
    <property type="entry name" value="Sigma70_RpoS"/>
    <property type="match status" value="1"/>
</dbReference>